<evidence type="ECO:0000313" key="2">
    <source>
        <dbReference type="Proteomes" id="UP000053989"/>
    </source>
</evidence>
<dbReference type="AlphaFoldDB" id="A0A0C2ZX86"/>
<name>A0A0C2ZX86_9AGAM</name>
<dbReference type="InterPro" id="IPR036397">
    <property type="entry name" value="RNaseH_sf"/>
</dbReference>
<dbReference type="InParanoid" id="A0A0C2ZX86"/>
<reference evidence="1 2" key="1">
    <citation type="submission" date="2014-04" db="EMBL/GenBank/DDBJ databases">
        <authorList>
            <consortium name="DOE Joint Genome Institute"/>
            <person name="Kuo A."/>
            <person name="Kohler A."/>
            <person name="Nagy L.G."/>
            <person name="Floudas D."/>
            <person name="Copeland A."/>
            <person name="Barry K.W."/>
            <person name="Cichocki N."/>
            <person name="Veneault-Fourrey C."/>
            <person name="LaButti K."/>
            <person name="Lindquist E.A."/>
            <person name="Lipzen A."/>
            <person name="Lundell T."/>
            <person name="Morin E."/>
            <person name="Murat C."/>
            <person name="Sun H."/>
            <person name="Tunlid A."/>
            <person name="Henrissat B."/>
            <person name="Grigoriev I.V."/>
            <person name="Hibbett D.S."/>
            <person name="Martin F."/>
            <person name="Nordberg H.P."/>
            <person name="Cantor M.N."/>
            <person name="Hua S.X."/>
        </authorList>
    </citation>
    <scope>NUCLEOTIDE SEQUENCE [LARGE SCALE GENOMIC DNA]</scope>
    <source>
        <strain evidence="1 2">Foug A</strain>
    </source>
</reference>
<organism evidence="1 2">
    <name type="scientific">Scleroderma citrinum Foug A</name>
    <dbReference type="NCBI Taxonomy" id="1036808"/>
    <lineage>
        <taxon>Eukaryota</taxon>
        <taxon>Fungi</taxon>
        <taxon>Dikarya</taxon>
        <taxon>Basidiomycota</taxon>
        <taxon>Agaricomycotina</taxon>
        <taxon>Agaricomycetes</taxon>
        <taxon>Agaricomycetidae</taxon>
        <taxon>Boletales</taxon>
        <taxon>Sclerodermatineae</taxon>
        <taxon>Sclerodermataceae</taxon>
        <taxon>Scleroderma</taxon>
    </lineage>
</organism>
<dbReference type="GO" id="GO:0003676">
    <property type="term" value="F:nucleic acid binding"/>
    <property type="evidence" value="ECO:0007669"/>
    <property type="project" value="InterPro"/>
</dbReference>
<proteinExistence type="predicted"/>
<dbReference type="HOGENOM" id="CLU_056788_12_1_1"/>
<reference evidence="2" key="2">
    <citation type="submission" date="2015-01" db="EMBL/GenBank/DDBJ databases">
        <title>Evolutionary Origins and Diversification of the Mycorrhizal Mutualists.</title>
        <authorList>
            <consortium name="DOE Joint Genome Institute"/>
            <consortium name="Mycorrhizal Genomics Consortium"/>
            <person name="Kohler A."/>
            <person name="Kuo A."/>
            <person name="Nagy L.G."/>
            <person name="Floudas D."/>
            <person name="Copeland A."/>
            <person name="Barry K.W."/>
            <person name="Cichocki N."/>
            <person name="Veneault-Fourrey C."/>
            <person name="LaButti K."/>
            <person name="Lindquist E.A."/>
            <person name="Lipzen A."/>
            <person name="Lundell T."/>
            <person name="Morin E."/>
            <person name="Murat C."/>
            <person name="Riley R."/>
            <person name="Ohm R."/>
            <person name="Sun H."/>
            <person name="Tunlid A."/>
            <person name="Henrissat B."/>
            <person name="Grigoriev I.V."/>
            <person name="Hibbett D.S."/>
            <person name="Martin F."/>
        </authorList>
    </citation>
    <scope>NUCLEOTIDE SEQUENCE [LARGE SCALE GENOMIC DNA]</scope>
    <source>
        <strain evidence="2">Foug A</strain>
    </source>
</reference>
<keyword evidence="2" id="KW-1185">Reference proteome</keyword>
<dbReference type="EMBL" id="KN822019">
    <property type="protein sequence ID" value="KIM66078.1"/>
    <property type="molecule type" value="Genomic_DNA"/>
</dbReference>
<dbReference type="Proteomes" id="UP000053989">
    <property type="component" value="Unassembled WGS sequence"/>
</dbReference>
<dbReference type="Gene3D" id="3.30.420.10">
    <property type="entry name" value="Ribonuclease H-like superfamily/Ribonuclease H"/>
    <property type="match status" value="1"/>
</dbReference>
<evidence type="ECO:0000313" key="1">
    <source>
        <dbReference type="EMBL" id="KIM66078.1"/>
    </source>
</evidence>
<dbReference type="STRING" id="1036808.A0A0C2ZX86"/>
<sequence>MFDLFTGCILLFLPPYSPDLNPIKESFSAHKFFLFLSAVTHIHGQDDPVATLIEATSCVTPDKCQGWVRHAGYIM</sequence>
<protein>
    <recommendedName>
        <fullName evidence="3">Tc1-like transposase DDE domain-containing protein</fullName>
    </recommendedName>
</protein>
<dbReference type="OrthoDB" id="2266637at2759"/>
<evidence type="ECO:0008006" key="3">
    <source>
        <dbReference type="Google" id="ProtNLM"/>
    </source>
</evidence>
<gene>
    <name evidence="1" type="ORF">SCLCIDRAFT_111275</name>
</gene>
<accession>A0A0C2ZX86</accession>